<keyword evidence="6 7" id="KW-0694">RNA-binding</keyword>
<evidence type="ECO:0000256" key="5">
    <source>
        <dbReference type="ARBA" id="ARBA00022801"/>
    </source>
</evidence>
<comment type="catalytic activity">
    <reaction evidence="7">
        <text>Endonucleolytic cleavage of RNA, removing 5'-extranucleotides from tRNA precursor.</text>
        <dbReference type="EC" id="3.1.26.5"/>
    </reaction>
</comment>
<name>A0A968KRB3_9SPIO</name>
<evidence type="ECO:0000256" key="7">
    <source>
        <dbReference type="HAMAP-Rule" id="MF_00227"/>
    </source>
</evidence>
<proteinExistence type="inferred from homology"/>
<protein>
    <recommendedName>
        <fullName evidence="7 8">Ribonuclease P protein component</fullName>
        <shortName evidence="7">RNase P protein</shortName>
        <shortName evidence="7">RNaseP protein</shortName>
        <ecNumber evidence="7 8">3.1.26.5</ecNumber>
    </recommendedName>
    <alternativeName>
        <fullName evidence="7">Protein C5</fullName>
    </alternativeName>
</protein>
<dbReference type="AlphaFoldDB" id="A0A968KRB3"/>
<dbReference type="GO" id="GO:0004526">
    <property type="term" value="F:ribonuclease P activity"/>
    <property type="evidence" value="ECO:0007669"/>
    <property type="project" value="UniProtKB-UniRule"/>
</dbReference>
<dbReference type="Proteomes" id="UP000711995">
    <property type="component" value="Unassembled WGS sequence"/>
</dbReference>
<dbReference type="EMBL" id="JAATLJ010000001">
    <property type="protein sequence ID" value="NIZ40604.1"/>
    <property type="molecule type" value="Genomic_DNA"/>
</dbReference>
<keyword evidence="3 7" id="KW-0540">Nuclease</keyword>
<evidence type="ECO:0000313" key="9">
    <source>
        <dbReference type="EMBL" id="NIZ40604.1"/>
    </source>
</evidence>
<dbReference type="GO" id="GO:0000049">
    <property type="term" value="F:tRNA binding"/>
    <property type="evidence" value="ECO:0007669"/>
    <property type="project" value="UniProtKB-UniRule"/>
</dbReference>
<dbReference type="GO" id="GO:0030677">
    <property type="term" value="C:ribonuclease P complex"/>
    <property type="evidence" value="ECO:0007669"/>
    <property type="project" value="TreeGrafter"/>
</dbReference>
<dbReference type="InterPro" id="IPR014721">
    <property type="entry name" value="Ribsml_uS5_D2-typ_fold_subgr"/>
</dbReference>
<dbReference type="SUPFAM" id="SSF54211">
    <property type="entry name" value="Ribosomal protein S5 domain 2-like"/>
    <property type="match status" value="1"/>
</dbReference>
<dbReference type="GO" id="GO:0042781">
    <property type="term" value="F:3'-tRNA processing endoribonuclease activity"/>
    <property type="evidence" value="ECO:0007669"/>
    <property type="project" value="TreeGrafter"/>
</dbReference>
<comment type="function">
    <text evidence="1 7">RNaseP catalyzes the removal of the 5'-leader sequence from pre-tRNA to produce the mature 5'-terminus. It can also cleave other RNA substrates such as 4.5S RNA. The protein component plays an auxiliary but essential role in vivo by binding to the 5'-leader sequence and broadening the substrate specificity of the ribozyme.</text>
</comment>
<accession>A0A968KRB3</accession>
<dbReference type="PROSITE" id="PS00648">
    <property type="entry name" value="RIBONUCLEASE_P"/>
    <property type="match status" value="1"/>
</dbReference>
<evidence type="ECO:0000256" key="4">
    <source>
        <dbReference type="ARBA" id="ARBA00022759"/>
    </source>
</evidence>
<comment type="similarity">
    <text evidence="7">Belongs to the RnpA family.</text>
</comment>
<dbReference type="InterPro" id="IPR020539">
    <property type="entry name" value="RNase_P_CS"/>
</dbReference>
<comment type="caution">
    <text evidence="9">The sequence shown here is derived from an EMBL/GenBank/DDBJ whole genome shotgun (WGS) entry which is preliminary data.</text>
</comment>
<dbReference type="NCBIfam" id="TIGR00188">
    <property type="entry name" value="rnpA"/>
    <property type="match status" value="1"/>
</dbReference>
<organism evidence="9 10">
    <name type="scientific">Entomospira entomophila</name>
    <dbReference type="NCBI Taxonomy" id="2719988"/>
    <lineage>
        <taxon>Bacteria</taxon>
        <taxon>Pseudomonadati</taxon>
        <taxon>Spirochaetota</taxon>
        <taxon>Spirochaetia</taxon>
        <taxon>Spirochaetales</taxon>
        <taxon>Spirochaetaceae</taxon>
        <taxon>Entomospira</taxon>
    </lineage>
</organism>
<dbReference type="Pfam" id="PF00825">
    <property type="entry name" value="Ribonuclease_P"/>
    <property type="match status" value="1"/>
</dbReference>
<dbReference type="Gene3D" id="3.30.230.10">
    <property type="match status" value="1"/>
</dbReference>
<dbReference type="EC" id="3.1.26.5" evidence="7 8"/>
<evidence type="ECO:0000256" key="2">
    <source>
        <dbReference type="ARBA" id="ARBA00022694"/>
    </source>
</evidence>
<dbReference type="GO" id="GO:0001682">
    <property type="term" value="P:tRNA 5'-leader removal"/>
    <property type="evidence" value="ECO:0007669"/>
    <property type="project" value="UniProtKB-UniRule"/>
</dbReference>
<evidence type="ECO:0000256" key="3">
    <source>
        <dbReference type="ARBA" id="ARBA00022722"/>
    </source>
</evidence>
<dbReference type="InterPro" id="IPR000100">
    <property type="entry name" value="RNase_P"/>
</dbReference>
<keyword evidence="10" id="KW-1185">Reference proteome</keyword>
<keyword evidence="4 7" id="KW-0255">Endonuclease</keyword>
<comment type="subunit">
    <text evidence="7">Consists of a catalytic RNA component (M1 or rnpB) and a protein subunit.</text>
</comment>
<dbReference type="InterPro" id="IPR020568">
    <property type="entry name" value="Ribosomal_Su5_D2-typ_SF"/>
</dbReference>
<evidence type="ECO:0000256" key="1">
    <source>
        <dbReference type="ARBA" id="ARBA00002663"/>
    </source>
</evidence>
<dbReference type="PANTHER" id="PTHR33992">
    <property type="entry name" value="RIBONUCLEASE P PROTEIN COMPONENT"/>
    <property type="match status" value="1"/>
</dbReference>
<keyword evidence="5 7" id="KW-0378">Hydrolase</keyword>
<sequence>MRKSPTKRDRLTKSEFREVLRTGARSRIADMKIIYSKQHLEQVRFAVSVGKKYGNAVERNRAKRVLREAYYTVCESIPNGYDLVMIVYEKDVSFLTRCIQLTALLKKIKIA</sequence>
<reference evidence="9 10" key="1">
    <citation type="submission" date="2020-03" db="EMBL/GenBank/DDBJ databases">
        <title>Spirochaetal bacteria isolated from arthropods constitute a novel genus Entomospira genus novum within the order Spirochaetales.</title>
        <authorList>
            <person name="Grana-Miraglia L."/>
            <person name="Sikutova S."/>
            <person name="Fingerle V."/>
            <person name="Sing A."/>
            <person name="Castillo-Ramirez S."/>
            <person name="Margos G."/>
            <person name="Rudolf I."/>
        </authorList>
    </citation>
    <scope>NUCLEOTIDE SEQUENCE [LARGE SCALE GENOMIC DNA]</scope>
    <source>
        <strain evidence="9 10">BR193</strain>
    </source>
</reference>
<evidence type="ECO:0000256" key="8">
    <source>
        <dbReference type="NCBIfam" id="TIGR00188"/>
    </source>
</evidence>
<evidence type="ECO:0000256" key="6">
    <source>
        <dbReference type="ARBA" id="ARBA00022884"/>
    </source>
</evidence>
<evidence type="ECO:0000313" key="10">
    <source>
        <dbReference type="Proteomes" id="UP000711995"/>
    </source>
</evidence>
<gene>
    <name evidence="7 9" type="primary">rnpA</name>
    <name evidence="9" type="ORF">HCT14_03635</name>
</gene>
<dbReference type="RefSeq" id="WP_167700194.1">
    <property type="nucleotide sequence ID" value="NZ_CP118174.1"/>
</dbReference>
<keyword evidence="2 7" id="KW-0819">tRNA processing</keyword>
<dbReference type="HAMAP" id="MF_00227">
    <property type="entry name" value="RNase_P"/>
    <property type="match status" value="1"/>
</dbReference>
<dbReference type="PANTHER" id="PTHR33992:SF1">
    <property type="entry name" value="RIBONUCLEASE P PROTEIN COMPONENT"/>
    <property type="match status" value="1"/>
</dbReference>